<dbReference type="CDD" id="cd04186">
    <property type="entry name" value="GT_2_like_c"/>
    <property type="match status" value="1"/>
</dbReference>
<proteinExistence type="predicted"/>
<dbReference type="RefSeq" id="WP_058183676.1">
    <property type="nucleotide sequence ID" value="NZ_LMTZ01000088.1"/>
</dbReference>
<evidence type="ECO:0000259" key="3">
    <source>
        <dbReference type="Pfam" id="PF00535"/>
    </source>
</evidence>
<dbReference type="Pfam" id="PF00535">
    <property type="entry name" value="Glycos_transf_2"/>
    <property type="match status" value="2"/>
</dbReference>
<feature type="domain" description="Glycosyltransferase 2-like" evidence="3">
    <location>
        <begin position="505"/>
        <end position="664"/>
    </location>
</feature>
<dbReference type="GO" id="GO:0016757">
    <property type="term" value="F:glycosyltransferase activity"/>
    <property type="evidence" value="ECO:0007669"/>
    <property type="project" value="InterPro"/>
</dbReference>
<dbReference type="InterPro" id="IPR001173">
    <property type="entry name" value="Glyco_trans_2-like"/>
</dbReference>
<evidence type="ECO:0008006" key="6">
    <source>
        <dbReference type="Google" id="ProtNLM"/>
    </source>
</evidence>
<dbReference type="CDD" id="cd02440">
    <property type="entry name" value="AdoMet_MTases"/>
    <property type="match status" value="1"/>
</dbReference>
<dbReference type="SUPFAM" id="SSF53335">
    <property type="entry name" value="S-adenosyl-L-methionine-dependent methyltransferases"/>
    <property type="match status" value="1"/>
</dbReference>
<protein>
    <recommendedName>
        <fullName evidence="6">Glycosyl transferase family 1</fullName>
    </recommendedName>
</protein>
<gene>
    <name evidence="4" type="ORF">BC008_29610</name>
</gene>
<dbReference type="Pfam" id="PF00534">
    <property type="entry name" value="Glycos_transf_1"/>
    <property type="match status" value="1"/>
</dbReference>
<dbReference type="OrthoDB" id="9790457at2"/>
<name>A0A0V7ZS94_9CYAN</name>
<keyword evidence="1" id="KW-0175">Coiled coil</keyword>
<reference evidence="4 5" key="1">
    <citation type="journal article" date="2015" name="Genome Announc.">
        <title>Draft Genome of the Euendolithic (true boring) Cyanobacterium Mastigocoleus testarum strain BC008.</title>
        <authorList>
            <person name="Guida B.S."/>
            <person name="Garcia-Pichel F."/>
        </authorList>
    </citation>
    <scope>NUCLEOTIDE SEQUENCE [LARGE SCALE GENOMIC DNA]</scope>
    <source>
        <strain evidence="4 5">BC008</strain>
    </source>
</reference>
<dbReference type="Pfam" id="PF13489">
    <property type="entry name" value="Methyltransf_23"/>
    <property type="match status" value="1"/>
</dbReference>
<dbReference type="InterPro" id="IPR001296">
    <property type="entry name" value="Glyco_trans_1"/>
</dbReference>
<dbReference type="CDD" id="cd03801">
    <property type="entry name" value="GT4_PimA-like"/>
    <property type="match status" value="1"/>
</dbReference>
<sequence length="1424" mass="161802">MINKNWAKSYPLLEDITEESLDDNSSLKKILNFVEENKQIIDFGCATGYLANLLNRKGCTVTGVEINPDAAKIAEQHCEEVIVADLDVISITEALPNQKFDVAIFGDVLEHLRNPWQLLAETKNILKPNGYVVASIPNIAHGAIRLALLQGKFEYSELGILDNTHLRFFTRKTIEELFDNSGYLIKVTDTTTLPIFTNDCLVPQVSKDDFNLETVQKIEADSNAQTVQFIIKAVPSSVEERYALVREQHSKLIEREQKLLSQVESVNLELEQTQDKLERSQFQLEQTQTQLEQSQSQLEQKRTELERSQCQLEQIQDKLERSQLQLQQAHGKLEGSQNTITAMETSKFWLLRKLWFKFRHTIGLRDDNTSVHQSLLLVGSQSDAKSLNSSSNFWQKTRRKSQKLVRFAKDVRKRLGEREERLGRRVALRDLPLLVKNGIKLYKQQEIHKQQKNLDLESNSPSDLEIPQPLDIYDTWLGVNQWNERSQKHLKNRLQVWETKLPKISVIMPAYNSQIEFLESAIKSVVNQVYDNWELCIADDYSTNPEVRATLNKWTGKDSRIKVIFRTENGNISAATNSAASIASGEFIAFLDHDDELTPDALGEVALYLAEHPETDFLYSDDDKIDTQGRRFSPQFKPDWSPELLLSYMYMSHLCVVRCSIFKEVGGLRLGYEGSQDYDFALRATEIAREVKHLPLVLYHWRAVPGSTATSGSAKPASFVAGEKALQETLQRRGISGSVYHPEWAVKAGCGIFEYQFPNTGSSVTIVIPTKNKLNLLQTCLNSLEKTTYENYQVVVIDNESDDPETLAYLEQIPHKVLHIGNQGAGFNFAAINNRAVEGVDSDYVLFLNNDTEVISPQWLSQMMGFAQLQGVGAVGARLLYPDGKIQHAGVVHGLYHGSAGPAFKTAPEWDFGYLAYAKVNRNYSAVTAACLLTPRTLFLQLGGFDEQQFAVAYNDVDYCYRLVEEGYRCVYCPTAELIHYEGVSRGFVDNPKEPATFKRKYADKVDRWYSPHLSLNNEQFAIQPRKVVMGSVKPIKALMFTHNLNWEGAPSSQYELTVKLKETGIIQPIVYSPQDGPLRKNYEEKGIPVFLKGHPLQHVTTDELYQQAIFGLGEFIQGLGIELVYANTLQTFYAIAAAERLGIPSIWNVRESEPWQTYFNSFGREIAARALECFRFPYRIVFVADATRNRYLPLNSHHNFTVVHNGLNLERLDLGRLDKADRNWTREKARKSLNVADEEIALLLLGTVCERKGQQDLVLALEKIPEELFCQLKVFIVGDRPGPYSDRLKEIMANLPDNLQNRVAIISETPDTATYYNCADIFVLTSRIESFPRVILEAMAYGLPIITTPVFGVKEQVQTKINAIVYEPGQFIELANAIVSLVKDKDMRERLAKNSRHVLNCLNNFEDMARSYSQIFQEAYLSK</sequence>
<dbReference type="PANTHER" id="PTHR43179">
    <property type="entry name" value="RHAMNOSYLTRANSFERASE WBBL"/>
    <property type="match status" value="1"/>
</dbReference>
<feature type="domain" description="Glycosyltransferase 2-like" evidence="3">
    <location>
        <begin position="765"/>
        <end position="883"/>
    </location>
</feature>
<dbReference type="Proteomes" id="UP000053372">
    <property type="component" value="Unassembled WGS sequence"/>
</dbReference>
<comment type="caution">
    <text evidence="4">The sequence shown here is derived from an EMBL/GenBank/DDBJ whole genome shotgun (WGS) entry which is preliminary data.</text>
</comment>
<dbReference type="InterPro" id="IPR029063">
    <property type="entry name" value="SAM-dependent_MTases_sf"/>
</dbReference>
<feature type="domain" description="Glycosyl transferase family 1" evidence="2">
    <location>
        <begin position="1227"/>
        <end position="1398"/>
    </location>
</feature>
<keyword evidence="5" id="KW-1185">Reference proteome</keyword>
<evidence type="ECO:0000256" key="1">
    <source>
        <dbReference type="SAM" id="Coils"/>
    </source>
</evidence>
<feature type="coiled-coil region" evidence="1">
    <location>
        <begin position="253"/>
        <end position="332"/>
    </location>
</feature>
<dbReference type="Gene3D" id="3.40.50.2000">
    <property type="entry name" value="Glycogen Phosphorylase B"/>
    <property type="match status" value="2"/>
</dbReference>
<dbReference type="Gene3D" id="3.40.50.150">
    <property type="entry name" value="Vaccinia Virus protein VP39"/>
    <property type="match status" value="1"/>
</dbReference>
<dbReference type="CDD" id="cd04184">
    <property type="entry name" value="GT2_RfbC_Mx_like"/>
    <property type="match status" value="1"/>
</dbReference>
<dbReference type="PANTHER" id="PTHR43179:SF7">
    <property type="entry name" value="RHAMNOSYLTRANSFERASE WBBL"/>
    <property type="match status" value="1"/>
</dbReference>
<evidence type="ECO:0000313" key="4">
    <source>
        <dbReference type="EMBL" id="KST67355.1"/>
    </source>
</evidence>
<organism evidence="4 5">
    <name type="scientific">Mastigocoleus testarum BC008</name>
    <dbReference type="NCBI Taxonomy" id="371196"/>
    <lineage>
        <taxon>Bacteria</taxon>
        <taxon>Bacillati</taxon>
        <taxon>Cyanobacteriota</taxon>
        <taxon>Cyanophyceae</taxon>
        <taxon>Nostocales</taxon>
        <taxon>Hapalosiphonaceae</taxon>
        <taxon>Mastigocoleus</taxon>
    </lineage>
</organism>
<dbReference type="Gene3D" id="3.90.550.10">
    <property type="entry name" value="Spore Coat Polysaccharide Biosynthesis Protein SpsA, Chain A"/>
    <property type="match status" value="2"/>
</dbReference>
<accession>A0A0V7ZS94</accession>
<dbReference type="InterPro" id="IPR029044">
    <property type="entry name" value="Nucleotide-diphossugar_trans"/>
</dbReference>
<dbReference type="SUPFAM" id="SSF53756">
    <property type="entry name" value="UDP-Glycosyltransferase/glycogen phosphorylase"/>
    <property type="match status" value="1"/>
</dbReference>
<dbReference type="EMBL" id="LMTZ01000088">
    <property type="protein sequence ID" value="KST67355.1"/>
    <property type="molecule type" value="Genomic_DNA"/>
</dbReference>
<dbReference type="SUPFAM" id="SSF53448">
    <property type="entry name" value="Nucleotide-diphospho-sugar transferases"/>
    <property type="match status" value="2"/>
</dbReference>
<evidence type="ECO:0000313" key="5">
    <source>
        <dbReference type="Proteomes" id="UP000053372"/>
    </source>
</evidence>
<evidence type="ECO:0000259" key="2">
    <source>
        <dbReference type="Pfam" id="PF00534"/>
    </source>
</evidence>